<dbReference type="InterPro" id="IPR029063">
    <property type="entry name" value="SAM-dependent_MTases_sf"/>
</dbReference>
<evidence type="ECO:0000313" key="3">
    <source>
        <dbReference type="EMBL" id="NPE14372.1"/>
    </source>
</evidence>
<dbReference type="GO" id="GO:0032259">
    <property type="term" value="P:methylation"/>
    <property type="evidence" value="ECO:0007669"/>
    <property type="project" value="UniProtKB-KW"/>
</dbReference>
<dbReference type="GO" id="GO:0008168">
    <property type="term" value="F:methyltransferase activity"/>
    <property type="evidence" value="ECO:0007669"/>
    <property type="project" value="UniProtKB-KW"/>
</dbReference>
<dbReference type="SUPFAM" id="SSF53335">
    <property type="entry name" value="S-adenosyl-L-methionine-dependent methyltransferases"/>
    <property type="match status" value="1"/>
</dbReference>
<dbReference type="InterPro" id="IPR050078">
    <property type="entry name" value="Ribosomal_L11_MeTrfase_PrmA"/>
</dbReference>
<dbReference type="GO" id="GO:0005840">
    <property type="term" value="C:ribosome"/>
    <property type="evidence" value="ECO:0007669"/>
    <property type="project" value="UniProtKB-KW"/>
</dbReference>
<dbReference type="GeneID" id="82157814"/>
<dbReference type="PANTHER" id="PTHR43648:SF1">
    <property type="entry name" value="ELECTRON TRANSFER FLAVOPROTEIN BETA SUBUNIT LYSINE METHYLTRANSFERASE"/>
    <property type="match status" value="1"/>
</dbReference>
<dbReference type="EMBL" id="JABKKE010000012">
    <property type="protein sequence ID" value="NPE14372.1"/>
    <property type="molecule type" value="Genomic_DNA"/>
</dbReference>
<evidence type="ECO:0000256" key="1">
    <source>
        <dbReference type="ARBA" id="ARBA00022603"/>
    </source>
</evidence>
<gene>
    <name evidence="3" type="primary">prmA</name>
    <name evidence="3" type="ORF">HPS55_08545</name>
</gene>
<dbReference type="Gene3D" id="3.40.50.150">
    <property type="entry name" value="Vaccinia Virus protein VP39"/>
    <property type="match status" value="1"/>
</dbReference>
<dbReference type="CDD" id="cd02440">
    <property type="entry name" value="AdoMet_MTases"/>
    <property type="match status" value="1"/>
</dbReference>
<keyword evidence="3" id="KW-0687">Ribonucleoprotein</keyword>
<evidence type="ECO:0000313" key="4">
    <source>
        <dbReference type="Proteomes" id="UP001193734"/>
    </source>
</evidence>
<dbReference type="PANTHER" id="PTHR43648">
    <property type="entry name" value="ELECTRON TRANSFER FLAVOPROTEIN BETA SUBUNIT LYSINE METHYLTRANSFERASE"/>
    <property type="match status" value="1"/>
</dbReference>
<reference evidence="3 4" key="1">
    <citation type="submission" date="2020-05" db="EMBL/GenBank/DDBJ databases">
        <title>Distinct polysaccharide utilization as determinants for interspecies competition between intestinal Prevotella spp.</title>
        <authorList>
            <person name="Galvez E.J.C."/>
            <person name="Iljazovic A."/>
            <person name="Strowig T."/>
        </authorList>
    </citation>
    <scope>NUCLEOTIDE SEQUENCE [LARGE SCALE GENOMIC DNA]</scope>
    <source>
        <strain evidence="3 4">PROD</strain>
    </source>
</reference>
<organism evidence="3 4">
    <name type="scientific">Xylanibacter rodentium</name>
    <dbReference type="NCBI Taxonomy" id="2736289"/>
    <lineage>
        <taxon>Bacteria</taxon>
        <taxon>Pseudomonadati</taxon>
        <taxon>Bacteroidota</taxon>
        <taxon>Bacteroidia</taxon>
        <taxon>Bacteroidales</taxon>
        <taxon>Prevotellaceae</taxon>
        <taxon>Xylanibacter</taxon>
    </lineage>
</organism>
<evidence type="ECO:0000256" key="2">
    <source>
        <dbReference type="ARBA" id="ARBA00022679"/>
    </source>
</evidence>
<keyword evidence="4" id="KW-1185">Reference proteome</keyword>
<proteinExistence type="predicted"/>
<sequence>MKYYEVDFHIHIKTLNEPEGCGPDCGMLLQDVRDIIAANAGETGFETFEDTDDGIKGYVRTDMFDAGALAQSMEDLPFGNISVTYDVREAEDKDWNEQWEKEGFEPIIVNGMCIIHDGRHLPEKTDYETSVEIDARFAFGTGTHETTRMMVQALTETELAGKSVLDCGCGTGILGIVALKRGAAMATGYDIDEWSVDNARHNAIINMVDDRYEALLGDASVLDGITRKYDVVTANINRNILLADMPKFRNMMAEKARLLLSGFYIEDIDVLKEKAEEHGLQFERYENDNNWACMALRLA</sequence>
<keyword evidence="1 3" id="KW-0489">Methyltransferase</keyword>
<dbReference type="Pfam" id="PF06325">
    <property type="entry name" value="PrmA"/>
    <property type="match status" value="1"/>
</dbReference>
<keyword evidence="3" id="KW-0689">Ribosomal protein</keyword>
<accession>A0ABX2AYC2</accession>
<keyword evidence="2" id="KW-0808">Transferase</keyword>
<name>A0ABX2AYC2_9BACT</name>
<dbReference type="NCBIfam" id="NF001785">
    <property type="entry name" value="PRK00517.2-2"/>
    <property type="match status" value="1"/>
</dbReference>
<dbReference type="RefSeq" id="WP_172175681.1">
    <property type="nucleotide sequence ID" value="NZ_CASGIA010000022.1"/>
</dbReference>
<dbReference type="Proteomes" id="UP001193734">
    <property type="component" value="Unassembled WGS sequence"/>
</dbReference>
<comment type="caution">
    <text evidence="3">The sequence shown here is derived from an EMBL/GenBank/DDBJ whole genome shotgun (WGS) entry which is preliminary data.</text>
</comment>
<protein>
    <submittedName>
        <fullName evidence="3">50S ribosomal protein L11 methyltransferase</fullName>
    </submittedName>
</protein>